<dbReference type="Pfam" id="PF00480">
    <property type="entry name" value="ROK"/>
    <property type="match status" value="1"/>
</dbReference>
<accession>A0A1G6PNK4</accession>
<evidence type="ECO:0000313" key="4">
    <source>
        <dbReference type="EMBL" id="SDC81832.1"/>
    </source>
</evidence>
<keyword evidence="3" id="KW-0859">Xylose metabolism</keyword>
<dbReference type="PANTHER" id="PTHR18964:SF149">
    <property type="entry name" value="BIFUNCTIONAL UDP-N-ACETYLGLUCOSAMINE 2-EPIMERASE_N-ACETYLMANNOSAMINE KINASE"/>
    <property type="match status" value="1"/>
</dbReference>
<dbReference type="SUPFAM" id="SSF53067">
    <property type="entry name" value="Actin-like ATPase domain"/>
    <property type="match status" value="1"/>
</dbReference>
<sequence>MTMQEQVKINIIRGIRRLLMDHHRMSKAEIAEALSISFPTASKFIEELVNRGEVLSLGLTPSAGGRRARSYAYNPDFAHALLVYLEKKETKYVITNAYKEKILEDTAKSFLEHDPSILAEFFKTKLAENPSIKTIAIGIPGAVNGDVISYIPDYSLYANQNIKAISNLTVDLTIENDMNAAVLGYQKRNGLSHEASVVYIYMGANGPGAGILINGELVKGHTMFSGEISFIPLNDDSRVITKSDFDKDDEKSISLVSKLIQTISALINPSHIVFHQAEASEEFLHKAAENVKRYFPSDHMPALYISDWDKDYKEGLWQLAKLNLICLDMNS</sequence>
<comment type="function">
    <text evidence="1">Transcriptional repressor of xylose-utilizing enzymes.</text>
</comment>
<proteinExistence type="inferred from homology"/>
<dbReference type="GO" id="GO:0042732">
    <property type="term" value="P:D-xylose metabolic process"/>
    <property type="evidence" value="ECO:0007669"/>
    <property type="project" value="UniProtKB-KW"/>
</dbReference>
<dbReference type="InterPro" id="IPR043129">
    <property type="entry name" value="ATPase_NBD"/>
</dbReference>
<dbReference type="Gene3D" id="3.30.420.40">
    <property type="match status" value="2"/>
</dbReference>
<gene>
    <name evidence="4" type="ORF">SAMN05421663_104204</name>
</gene>
<dbReference type="Proteomes" id="UP000198666">
    <property type="component" value="Unassembled WGS sequence"/>
</dbReference>
<keyword evidence="5" id="KW-1185">Reference proteome</keyword>
<dbReference type="EMBL" id="FMZB01000004">
    <property type="protein sequence ID" value="SDC81832.1"/>
    <property type="molecule type" value="Genomic_DNA"/>
</dbReference>
<evidence type="ECO:0000313" key="5">
    <source>
        <dbReference type="Proteomes" id="UP000198666"/>
    </source>
</evidence>
<evidence type="ECO:0000256" key="2">
    <source>
        <dbReference type="ARBA" id="ARBA00006479"/>
    </source>
</evidence>
<dbReference type="InterPro" id="IPR036390">
    <property type="entry name" value="WH_DNA-bd_sf"/>
</dbReference>
<dbReference type="PANTHER" id="PTHR18964">
    <property type="entry name" value="ROK (REPRESSOR, ORF, KINASE) FAMILY"/>
    <property type="match status" value="1"/>
</dbReference>
<organism evidence="4 5">
    <name type="scientific">Terribacillus halophilus</name>
    <dbReference type="NCBI Taxonomy" id="361279"/>
    <lineage>
        <taxon>Bacteria</taxon>
        <taxon>Bacillati</taxon>
        <taxon>Bacillota</taxon>
        <taxon>Bacilli</taxon>
        <taxon>Bacillales</taxon>
        <taxon>Bacillaceae</taxon>
        <taxon>Terribacillus</taxon>
    </lineage>
</organism>
<evidence type="ECO:0000256" key="3">
    <source>
        <dbReference type="ARBA" id="ARBA00022629"/>
    </source>
</evidence>
<dbReference type="STRING" id="361279.SAMN05421663_104204"/>
<dbReference type="InterPro" id="IPR000600">
    <property type="entry name" value="ROK"/>
</dbReference>
<comment type="similarity">
    <text evidence="2">Belongs to the ROK (NagC/XylR) family.</text>
</comment>
<dbReference type="Gene3D" id="1.10.10.10">
    <property type="entry name" value="Winged helix-like DNA-binding domain superfamily/Winged helix DNA-binding domain"/>
    <property type="match status" value="1"/>
</dbReference>
<dbReference type="CDD" id="cd23763">
    <property type="entry name" value="ASKHA_ATPase_ROK"/>
    <property type="match status" value="1"/>
</dbReference>
<evidence type="ECO:0000256" key="1">
    <source>
        <dbReference type="ARBA" id="ARBA00002486"/>
    </source>
</evidence>
<dbReference type="AlphaFoldDB" id="A0A1G6PNK4"/>
<protein>
    <submittedName>
        <fullName evidence="4">ROK family protein</fullName>
    </submittedName>
</protein>
<dbReference type="SUPFAM" id="SSF46785">
    <property type="entry name" value="Winged helix' DNA-binding domain"/>
    <property type="match status" value="1"/>
</dbReference>
<dbReference type="InterPro" id="IPR036388">
    <property type="entry name" value="WH-like_DNA-bd_sf"/>
</dbReference>
<reference evidence="5" key="1">
    <citation type="submission" date="2016-10" db="EMBL/GenBank/DDBJ databases">
        <authorList>
            <person name="Varghese N."/>
            <person name="Submissions S."/>
        </authorList>
    </citation>
    <scope>NUCLEOTIDE SEQUENCE [LARGE SCALE GENOMIC DNA]</scope>
    <source>
        <strain evidence="5">DSM 21620</strain>
    </source>
</reference>
<name>A0A1G6PNK4_9BACI</name>
<keyword evidence="3" id="KW-0119">Carbohydrate metabolism</keyword>